<keyword evidence="3" id="KW-1185">Reference proteome</keyword>
<dbReference type="Proteomes" id="UP000078561">
    <property type="component" value="Unassembled WGS sequence"/>
</dbReference>
<dbReference type="OrthoDB" id="19729at2759"/>
<dbReference type="Pfam" id="PF05456">
    <property type="entry name" value="eIF_4EBP"/>
    <property type="match status" value="1"/>
</dbReference>
<dbReference type="AlphaFoldDB" id="A0A163LW52"/>
<sequence length="100" mass="10782">MSTAEPVVSLPTDQSIASNGARVIYDRTTLLALASSQLARVPPNEMAQVPGITKGNNAQDKSAGPALAGASPYRKILERKKEEQEKKKTFNPFALLNEDE</sequence>
<accession>A0A163LW52</accession>
<dbReference type="STRING" id="4829.A0A163LW52"/>
<name>A0A163LW52_ABSGL</name>
<evidence type="ECO:0000313" key="2">
    <source>
        <dbReference type="EMBL" id="SAL97258.1"/>
    </source>
</evidence>
<reference evidence="2" key="1">
    <citation type="submission" date="2016-04" db="EMBL/GenBank/DDBJ databases">
        <authorList>
            <person name="Evans L.H."/>
            <person name="Alamgir A."/>
            <person name="Owens N."/>
            <person name="Weber N.D."/>
            <person name="Virtaneva K."/>
            <person name="Barbian K."/>
            <person name="Babar A."/>
            <person name="Rosenke K."/>
        </authorList>
    </citation>
    <scope>NUCLEOTIDE SEQUENCE [LARGE SCALE GENOMIC DNA]</scope>
    <source>
        <strain evidence="2">CBS 101.48</strain>
    </source>
</reference>
<feature type="region of interest" description="Disordered" evidence="1">
    <location>
        <begin position="45"/>
        <end position="100"/>
    </location>
</feature>
<evidence type="ECO:0000256" key="1">
    <source>
        <dbReference type="SAM" id="MobiDB-lite"/>
    </source>
</evidence>
<proteinExistence type="predicted"/>
<dbReference type="EMBL" id="LT551602">
    <property type="protein sequence ID" value="SAL97258.1"/>
    <property type="molecule type" value="Genomic_DNA"/>
</dbReference>
<gene>
    <name evidence="2" type="primary">ABSGL_02729.1 scaffold 3684</name>
</gene>
<dbReference type="InParanoid" id="A0A163LW52"/>
<dbReference type="GO" id="GO:0045947">
    <property type="term" value="P:negative regulation of translational initiation"/>
    <property type="evidence" value="ECO:0007669"/>
    <property type="project" value="InterPro"/>
</dbReference>
<evidence type="ECO:0000313" key="3">
    <source>
        <dbReference type="Proteomes" id="UP000078561"/>
    </source>
</evidence>
<dbReference type="InterPro" id="IPR008606">
    <property type="entry name" value="EIF4EBP"/>
</dbReference>
<dbReference type="GO" id="GO:0008190">
    <property type="term" value="F:eukaryotic initiation factor 4E binding"/>
    <property type="evidence" value="ECO:0007669"/>
    <property type="project" value="InterPro"/>
</dbReference>
<organism evidence="2">
    <name type="scientific">Absidia glauca</name>
    <name type="common">Pin mould</name>
    <dbReference type="NCBI Taxonomy" id="4829"/>
    <lineage>
        <taxon>Eukaryota</taxon>
        <taxon>Fungi</taxon>
        <taxon>Fungi incertae sedis</taxon>
        <taxon>Mucoromycota</taxon>
        <taxon>Mucoromycotina</taxon>
        <taxon>Mucoromycetes</taxon>
        <taxon>Mucorales</taxon>
        <taxon>Cunninghamellaceae</taxon>
        <taxon>Absidia</taxon>
    </lineage>
</organism>
<protein>
    <submittedName>
        <fullName evidence="2">Uncharacterized protein</fullName>
    </submittedName>
</protein>
<dbReference type="OMA" id="VVMSFRK"/>
<feature type="compositionally biased region" description="Basic and acidic residues" evidence="1">
    <location>
        <begin position="75"/>
        <end position="88"/>
    </location>
</feature>